<dbReference type="AlphaFoldDB" id="C0E9F7"/>
<accession>C0E9F7</accession>
<sequence>MCVIVPKGTILSTSSVGIIKKEFYADALRTPIQKGTSFAKRSKFRFFQQKDMSLHLHFRHKPVRRCAVVRAPDSSSNR</sequence>
<evidence type="ECO:0000313" key="2">
    <source>
        <dbReference type="Proteomes" id="UP000003340"/>
    </source>
</evidence>
<name>C0E9F7_9FIRM</name>
<protein>
    <submittedName>
        <fullName evidence="1">Uncharacterized protein</fullName>
    </submittedName>
</protein>
<proteinExistence type="predicted"/>
<dbReference type="HOGENOM" id="CLU_2615800_0_0_9"/>
<keyword evidence="2" id="KW-1185">Reference proteome</keyword>
<comment type="caution">
    <text evidence="1">The sequence shown here is derived from an EMBL/GenBank/DDBJ whole genome shotgun (WGS) entry which is preliminary data.</text>
</comment>
<dbReference type="Proteomes" id="UP000003340">
    <property type="component" value="Unassembled WGS sequence"/>
</dbReference>
<reference evidence="1 2" key="2">
    <citation type="submission" date="2009-02" db="EMBL/GenBank/DDBJ databases">
        <title>Draft genome sequence of Clostridium methylpentosum (DSM 5476).</title>
        <authorList>
            <person name="Sudarsanam P."/>
            <person name="Ley R."/>
            <person name="Guruge J."/>
            <person name="Turnbaugh P.J."/>
            <person name="Mahowald M."/>
            <person name="Liep D."/>
            <person name="Gordon J."/>
        </authorList>
    </citation>
    <scope>NUCLEOTIDE SEQUENCE [LARGE SCALE GENOMIC DNA]</scope>
    <source>
        <strain evidence="1 2">DSM 5476</strain>
    </source>
</reference>
<reference evidence="1 2" key="1">
    <citation type="submission" date="2009-01" db="EMBL/GenBank/DDBJ databases">
        <authorList>
            <person name="Fulton L."/>
            <person name="Clifton S."/>
            <person name="Fulton B."/>
            <person name="Xu J."/>
            <person name="Minx P."/>
            <person name="Pepin K.H."/>
            <person name="Johnson M."/>
            <person name="Bhonagiri V."/>
            <person name="Nash W.E."/>
            <person name="Mardis E.R."/>
            <person name="Wilson R.K."/>
        </authorList>
    </citation>
    <scope>NUCLEOTIDE SEQUENCE [LARGE SCALE GENOMIC DNA]</scope>
    <source>
        <strain evidence="1 2">DSM 5476</strain>
    </source>
</reference>
<gene>
    <name evidence="1" type="ORF">CLOSTMETH_00456</name>
</gene>
<organism evidence="1 2">
    <name type="scientific">[Clostridium] methylpentosum DSM 5476</name>
    <dbReference type="NCBI Taxonomy" id="537013"/>
    <lineage>
        <taxon>Bacteria</taxon>
        <taxon>Bacillati</taxon>
        <taxon>Bacillota</taxon>
        <taxon>Clostridia</taxon>
        <taxon>Eubacteriales</taxon>
        <taxon>Oscillospiraceae</taxon>
        <taxon>Oscillospiraceae incertae sedis</taxon>
    </lineage>
</organism>
<dbReference type="EMBL" id="ACEC01000020">
    <property type="protein sequence ID" value="EEG31867.1"/>
    <property type="molecule type" value="Genomic_DNA"/>
</dbReference>
<evidence type="ECO:0000313" key="1">
    <source>
        <dbReference type="EMBL" id="EEG31867.1"/>
    </source>
</evidence>